<dbReference type="EMBL" id="JBHTGP010000018">
    <property type="protein sequence ID" value="MFD0689629.1"/>
    <property type="molecule type" value="Genomic_DNA"/>
</dbReference>
<feature type="chain" id="PRO_5046479188" evidence="1">
    <location>
        <begin position="27"/>
        <end position="126"/>
    </location>
</feature>
<dbReference type="RefSeq" id="WP_131756477.1">
    <property type="nucleotide sequence ID" value="NZ_CAACUY010000017.1"/>
</dbReference>
<dbReference type="Proteomes" id="UP001597063">
    <property type="component" value="Unassembled WGS sequence"/>
</dbReference>
<reference evidence="3" key="1">
    <citation type="journal article" date="2019" name="Int. J. Syst. Evol. Microbiol.">
        <title>The Global Catalogue of Microorganisms (GCM) 10K type strain sequencing project: providing services to taxonomists for standard genome sequencing and annotation.</title>
        <authorList>
            <consortium name="The Broad Institute Genomics Platform"/>
            <consortium name="The Broad Institute Genome Sequencing Center for Infectious Disease"/>
            <person name="Wu L."/>
            <person name="Ma J."/>
        </authorList>
    </citation>
    <scope>NUCLEOTIDE SEQUENCE [LARGE SCALE GENOMIC DNA]</scope>
    <source>
        <strain evidence="3">JCM 9371</strain>
    </source>
</reference>
<evidence type="ECO:0000256" key="1">
    <source>
        <dbReference type="SAM" id="SignalP"/>
    </source>
</evidence>
<keyword evidence="1" id="KW-0732">Signal</keyword>
<name>A0ABW2XW05_9ACTN</name>
<organism evidence="2 3">
    <name type="scientific">Actinomadura fibrosa</name>
    <dbReference type="NCBI Taxonomy" id="111802"/>
    <lineage>
        <taxon>Bacteria</taxon>
        <taxon>Bacillati</taxon>
        <taxon>Actinomycetota</taxon>
        <taxon>Actinomycetes</taxon>
        <taxon>Streptosporangiales</taxon>
        <taxon>Thermomonosporaceae</taxon>
        <taxon>Actinomadura</taxon>
    </lineage>
</organism>
<proteinExistence type="predicted"/>
<evidence type="ECO:0000313" key="3">
    <source>
        <dbReference type="Proteomes" id="UP001597063"/>
    </source>
</evidence>
<feature type="signal peptide" evidence="1">
    <location>
        <begin position="1"/>
        <end position="26"/>
    </location>
</feature>
<keyword evidence="3" id="KW-1185">Reference proteome</keyword>
<evidence type="ECO:0000313" key="2">
    <source>
        <dbReference type="EMBL" id="MFD0689629.1"/>
    </source>
</evidence>
<comment type="caution">
    <text evidence="2">The sequence shown here is derived from an EMBL/GenBank/DDBJ whole genome shotgun (WGS) entry which is preliminary data.</text>
</comment>
<accession>A0ABW2XW05</accession>
<protein>
    <submittedName>
        <fullName evidence="2">Uncharacterized protein</fullName>
    </submittedName>
</protein>
<gene>
    <name evidence="2" type="ORF">ACFQZM_34435</name>
</gene>
<sequence>MKMVKRLGAVALAAMLVTSQAAPASADDDPFNLVKNTGGVAIGALASFNLPHKNGTYDDLIPSGQFSGYRFTVAVYIGPGYCLRERYYIRGELGPVRIIQGPREWALYNGQSYEIRALPQGDPLCR</sequence>